<evidence type="ECO:0000313" key="2">
    <source>
        <dbReference type="Proteomes" id="UP001596996"/>
    </source>
</evidence>
<protein>
    <submittedName>
        <fullName evidence="1">Uncharacterized protein</fullName>
    </submittedName>
</protein>
<reference evidence="2" key="1">
    <citation type="journal article" date="2019" name="Int. J. Syst. Evol. Microbiol.">
        <title>The Global Catalogue of Microorganisms (GCM) 10K type strain sequencing project: providing services to taxonomists for standard genome sequencing and annotation.</title>
        <authorList>
            <consortium name="The Broad Institute Genomics Platform"/>
            <consortium name="The Broad Institute Genome Sequencing Center for Infectious Disease"/>
            <person name="Wu L."/>
            <person name="Ma J."/>
        </authorList>
    </citation>
    <scope>NUCLEOTIDE SEQUENCE [LARGE SCALE GENOMIC DNA]</scope>
    <source>
        <strain evidence="2">CCUG 61707</strain>
    </source>
</reference>
<keyword evidence="2" id="KW-1185">Reference proteome</keyword>
<comment type="caution">
    <text evidence="1">The sequence shown here is derived from an EMBL/GenBank/DDBJ whole genome shotgun (WGS) entry which is preliminary data.</text>
</comment>
<proteinExistence type="predicted"/>
<sequence>MAYLKVVGDFVSLERNGENAKKLLALVPDDIIQNAEGYQIQGDNWHALTFLLEDWAFDLQGNIENDDLDILIDEIGMHFNQSKDGVMMKGNKALSILHQKALNKAVECYF</sequence>
<name>A0ABW3I795_9PAST</name>
<dbReference type="Proteomes" id="UP001596996">
    <property type="component" value="Unassembled WGS sequence"/>
</dbReference>
<organism evidence="1 2">
    <name type="scientific">Seminibacterium arietis</name>
    <dbReference type="NCBI Taxonomy" id="1173502"/>
    <lineage>
        <taxon>Bacteria</taxon>
        <taxon>Pseudomonadati</taxon>
        <taxon>Pseudomonadota</taxon>
        <taxon>Gammaproteobacteria</taxon>
        <taxon>Pasteurellales</taxon>
        <taxon>Pasteurellaceae</taxon>
        <taxon>Seminibacterium</taxon>
    </lineage>
</organism>
<evidence type="ECO:0000313" key="1">
    <source>
        <dbReference type="EMBL" id="MFD0965272.1"/>
    </source>
</evidence>
<accession>A0ABW3I795</accession>
<dbReference type="EMBL" id="JBHTJN010000001">
    <property type="protein sequence ID" value="MFD0965272.1"/>
    <property type="molecule type" value="Genomic_DNA"/>
</dbReference>
<gene>
    <name evidence="1" type="ORF">ACFQ02_00105</name>
</gene>